<proteinExistence type="predicted"/>
<gene>
    <name evidence="1" type="ORF">METZ01_LOCUS84064</name>
</gene>
<accession>A0A381USZ4</accession>
<protein>
    <submittedName>
        <fullName evidence="1">Uncharacterized protein</fullName>
    </submittedName>
</protein>
<dbReference type="EMBL" id="UINC01007063">
    <property type="protein sequence ID" value="SVA31210.1"/>
    <property type="molecule type" value="Genomic_DNA"/>
</dbReference>
<organism evidence="1">
    <name type="scientific">marine metagenome</name>
    <dbReference type="NCBI Taxonomy" id="408172"/>
    <lineage>
        <taxon>unclassified sequences</taxon>
        <taxon>metagenomes</taxon>
        <taxon>ecological metagenomes</taxon>
    </lineage>
</organism>
<evidence type="ECO:0000313" key="1">
    <source>
        <dbReference type="EMBL" id="SVA31210.1"/>
    </source>
</evidence>
<reference evidence="1" key="1">
    <citation type="submission" date="2018-05" db="EMBL/GenBank/DDBJ databases">
        <authorList>
            <person name="Lanie J.A."/>
            <person name="Ng W.-L."/>
            <person name="Kazmierczak K.M."/>
            <person name="Andrzejewski T.M."/>
            <person name="Davidsen T.M."/>
            <person name="Wayne K.J."/>
            <person name="Tettelin H."/>
            <person name="Glass J.I."/>
            <person name="Rusch D."/>
            <person name="Podicherti R."/>
            <person name="Tsui H.-C.T."/>
            <person name="Winkler M.E."/>
        </authorList>
    </citation>
    <scope>NUCLEOTIDE SEQUENCE</scope>
</reference>
<name>A0A381USZ4_9ZZZZ</name>
<dbReference type="AlphaFoldDB" id="A0A381USZ4"/>
<sequence>MKIKDYIKMDDFKTIRETLGMDKNSLPDDVNNIIIKFILKESSLTFARYVKKICNSCKQNCHKYYVYKEGKIHNGKCRKCMKKYLMKKWKSVCKEDQIDDVLNSTNTTAYICDIIIPVVDTNKNWYIYMELEDPLYFLQDFAGKITY</sequence>